<organism evidence="3 4">
    <name type="scientific">Fusobacterium equinum</name>
    <dbReference type="NCBI Taxonomy" id="134605"/>
    <lineage>
        <taxon>Bacteria</taxon>
        <taxon>Fusobacteriati</taxon>
        <taxon>Fusobacteriota</taxon>
        <taxon>Fusobacteriia</taxon>
        <taxon>Fusobacteriales</taxon>
        <taxon>Fusobacteriaceae</taxon>
        <taxon>Fusobacterium</taxon>
    </lineage>
</organism>
<protein>
    <submittedName>
        <fullName evidence="3">Uncharacterized protein</fullName>
    </submittedName>
</protein>
<evidence type="ECO:0000313" key="3">
    <source>
        <dbReference type="EMBL" id="KXA13633.1"/>
    </source>
</evidence>
<dbReference type="PATRIC" id="fig|134605.3.peg.1246"/>
<dbReference type="Gene3D" id="3.40.50.300">
    <property type="entry name" value="P-loop containing nucleotide triphosphate hydrolases"/>
    <property type="match status" value="1"/>
</dbReference>
<dbReference type="SUPFAM" id="SSF52540">
    <property type="entry name" value="P-loop containing nucleoside triphosphate hydrolases"/>
    <property type="match status" value="1"/>
</dbReference>
<comment type="caution">
    <text evidence="3">The sequence shown here is derived from an EMBL/GenBank/DDBJ whole genome shotgun (WGS) entry which is preliminary data.</text>
</comment>
<evidence type="ECO:0000259" key="2">
    <source>
        <dbReference type="Pfam" id="PF20469"/>
    </source>
</evidence>
<feature type="domain" description="OLD protein-like TOPRIM" evidence="2">
    <location>
        <begin position="280"/>
        <end position="343"/>
    </location>
</feature>
<evidence type="ECO:0000313" key="4">
    <source>
        <dbReference type="Proteomes" id="UP000070617"/>
    </source>
</evidence>
<dbReference type="Proteomes" id="UP000070617">
    <property type="component" value="Unassembled WGS sequence"/>
</dbReference>
<feature type="domain" description="Endonuclease GajA/Old nuclease/RecF-like AAA" evidence="1">
    <location>
        <begin position="1"/>
        <end position="152"/>
    </location>
</feature>
<dbReference type="InterPro" id="IPR041685">
    <property type="entry name" value="AAA_GajA/Old/RecF-like"/>
</dbReference>
<sequence length="426" mass="51641">MKFNKIQVKNWGNFVDISLDCEDFLIFTGASDTGKSSLMKAILSFFRVRNLREGDIRDSKFPLEMIGNFIEKTGEFQLKFLKKNAEEIRYFVRYSAEWQEISEKEFQDFIQPISVFYIPSVLEESQMDYLFERVFQNEKLKAYHRFWEEYQEARKNRKSHGFYRHLFLRFLCEIATHEEKNNFWEHSILLWEEPEFYLNPQEERACYEKLLEHSRLGLQIIVSTNSSRFIDLEQYQSICIFRKKEEETRVYQYRGNLFSGDEVTEFNMNYWINPDRSELFFARKVILVEGQTDKIVLSYLAKKLGVYSYDTSIIECGSKSTIPQFIRLLNAFKIPYVVVYDKDNHLWRNPTEIFNSNQKNRSIQKMIYKKFGSYVEFENDIEEEIYNEDRERKNYKNKPFYALETVMQENYKIPKKLREKVYRIFE</sequence>
<dbReference type="InterPro" id="IPR034139">
    <property type="entry name" value="TOPRIM_OLD"/>
</dbReference>
<evidence type="ECO:0000259" key="1">
    <source>
        <dbReference type="Pfam" id="PF13175"/>
    </source>
</evidence>
<dbReference type="InterPro" id="IPR027417">
    <property type="entry name" value="P-loop_NTPase"/>
</dbReference>
<dbReference type="EMBL" id="LRPX01000063">
    <property type="protein sequence ID" value="KXA13633.1"/>
    <property type="molecule type" value="Genomic_DNA"/>
</dbReference>
<accession>A0A133NBJ2</accession>
<dbReference type="RefSeq" id="WP_008801953.1">
    <property type="nucleotide sequence ID" value="NZ_KQ956554.1"/>
</dbReference>
<dbReference type="AlphaFoldDB" id="A0A133NBJ2"/>
<keyword evidence="4" id="KW-1185">Reference proteome</keyword>
<dbReference type="STRING" id="134605.HMPREF3206_01260"/>
<name>A0A133NBJ2_9FUSO</name>
<dbReference type="CDD" id="cd01026">
    <property type="entry name" value="TOPRIM_OLD"/>
    <property type="match status" value="1"/>
</dbReference>
<reference evidence="4" key="1">
    <citation type="submission" date="2016-01" db="EMBL/GenBank/DDBJ databases">
        <authorList>
            <person name="Mitreva M."/>
            <person name="Pepin K.H."/>
            <person name="Mihindukulasuriya K.A."/>
            <person name="Fulton R."/>
            <person name="Fronick C."/>
            <person name="O'Laughlin M."/>
            <person name="Miner T."/>
            <person name="Herter B."/>
            <person name="Rosa B.A."/>
            <person name="Cordes M."/>
            <person name="Tomlinson C."/>
            <person name="Wollam A."/>
            <person name="Palsikar V.B."/>
            <person name="Mardis E.R."/>
            <person name="Wilson R.K."/>
        </authorList>
    </citation>
    <scope>NUCLEOTIDE SEQUENCE [LARGE SCALE GENOMIC DNA]</scope>
    <source>
        <strain evidence="4">CMW8396</strain>
    </source>
</reference>
<dbReference type="PANTHER" id="PTHR43581:SF2">
    <property type="entry name" value="EXCINUCLEASE ATPASE SUBUNIT"/>
    <property type="match status" value="1"/>
</dbReference>
<dbReference type="PANTHER" id="PTHR43581">
    <property type="entry name" value="ATP/GTP PHOSPHATASE"/>
    <property type="match status" value="1"/>
</dbReference>
<dbReference type="Pfam" id="PF20469">
    <property type="entry name" value="OLD-like_TOPRIM"/>
    <property type="match status" value="1"/>
</dbReference>
<proteinExistence type="predicted"/>
<dbReference type="Pfam" id="PF13175">
    <property type="entry name" value="AAA_15"/>
    <property type="match status" value="1"/>
</dbReference>
<dbReference type="InterPro" id="IPR051396">
    <property type="entry name" value="Bact_Antivir_Def_Nuclease"/>
</dbReference>
<gene>
    <name evidence="3" type="ORF">HMPREF3206_01260</name>
</gene>